<keyword evidence="4" id="KW-1185">Reference proteome</keyword>
<reference evidence="3" key="1">
    <citation type="journal article" date="2019" name="Environ. Microbiol.">
        <title>Fungal ecological strategies reflected in gene transcription - a case study of two litter decomposers.</title>
        <authorList>
            <person name="Barbi F."/>
            <person name="Kohler A."/>
            <person name="Barry K."/>
            <person name="Baskaran P."/>
            <person name="Daum C."/>
            <person name="Fauchery L."/>
            <person name="Ihrmark K."/>
            <person name="Kuo A."/>
            <person name="LaButti K."/>
            <person name="Lipzen A."/>
            <person name="Morin E."/>
            <person name="Grigoriev I.V."/>
            <person name="Henrissat B."/>
            <person name="Lindahl B."/>
            <person name="Martin F."/>
        </authorList>
    </citation>
    <scope>NUCLEOTIDE SEQUENCE</scope>
    <source>
        <strain evidence="3">JB14</strain>
    </source>
</reference>
<dbReference type="Proteomes" id="UP000799118">
    <property type="component" value="Unassembled WGS sequence"/>
</dbReference>
<name>A0A6A4I0V7_9AGAR</name>
<evidence type="ECO:0000313" key="4">
    <source>
        <dbReference type="Proteomes" id="UP000799118"/>
    </source>
</evidence>
<feature type="region of interest" description="Disordered" evidence="1">
    <location>
        <begin position="279"/>
        <end position="302"/>
    </location>
</feature>
<evidence type="ECO:0000256" key="1">
    <source>
        <dbReference type="SAM" id="MobiDB-lite"/>
    </source>
</evidence>
<organism evidence="3 4">
    <name type="scientific">Gymnopus androsaceus JB14</name>
    <dbReference type="NCBI Taxonomy" id="1447944"/>
    <lineage>
        <taxon>Eukaryota</taxon>
        <taxon>Fungi</taxon>
        <taxon>Dikarya</taxon>
        <taxon>Basidiomycota</taxon>
        <taxon>Agaricomycotina</taxon>
        <taxon>Agaricomycetes</taxon>
        <taxon>Agaricomycetidae</taxon>
        <taxon>Agaricales</taxon>
        <taxon>Marasmiineae</taxon>
        <taxon>Omphalotaceae</taxon>
        <taxon>Gymnopus</taxon>
    </lineage>
</organism>
<evidence type="ECO:0000313" key="3">
    <source>
        <dbReference type="EMBL" id="KAE9402554.1"/>
    </source>
</evidence>
<feature type="transmembrane region" description="Helical" evidence="2">
    <location>
        <begin position="170"/>
        <end position="191"/>
    </location>
</feature>
<evidence type="ECO:0000256" key="2">
    <source>
        <dbReference type="SAM" id="Phobius"/>
    </source>
</evidence>
<feature type="transmembrane region" description="Helical" evidence="2">
    <location>
        <begin position="50"/>
        <end position="72"/>
    </location>
</feature>
<dbReference type="OrthoDB" id="3226582at2759"/>
<proteinExistence type="predicted"/>
<accession>A0A6A4I0V7</accession>
<dbReference type="AlphaFoldDB" id="A0A6A4I0V7"/>
<dbReference type="EMBL" id="ML769433">
    <property type="protein sequence ID" value="KAE9402554.1"/>
    <property type="molecule type" value="Genomic_DNA"/>
</dbReference>
<keyword evidence="2" id="KW-1133">Transmembrane helix</keyword>
<feature type="transmembrane region" description="Helical" evidence="2">
    <location>
        <begin position="20"/>
        <end position="43"/>
    </location>
</feature>
<feature type="transmembrane region" description="Helical" evidence="2">
    <location>
        <begin position="137"/>
        <end position="158"/>
    </location>
</feature>
<feature type="transmembrane region" description="Helical" evidence="2">
    <location>
        <begin position="111"/>
        <end position="130"/>
    </location>
</feature>
<keyword evidence="2" id="KW-0472">Membrane</keyword>
<gene>
    <name evidence="3" type="ORF">BT96DRAFT_974184</name>
</gene>
<sequence length="318" mass="35480">MSPAGSKDGLPVDAKAFLVSLWVETFFFGLHFILFGFCALVLLRHKRQGYAVLLTTAVCIIIFSATHCSLAFRDSLIRLKLVAVDEPGCPAGSSGSSIENPNQFFGLNARSFAYLMNNFFADALVVYRCYSLWSPSAYYPALPALLVLITTMVGVDGFPCKEAMQLRPAFFVMSLVTNLTVAVLTAGRLYWLSRKQEWHLMYKDEPALVRRYSKAFAILIESGGLYSLGLIIFLAFCANDEYEGAAMIVQSALTQIMGIVPTSIIVIVGLGLQFEHQPPPEAEPLRPRPSNHSRTFSRRSRRSRHKREWNYGEVMNIA</sequence>
<protein>
    <submittedName>
        <fullName evidence="3">Uncharacterized protein</fullName>
    </submittedName>
</protein>
<feature type="transmembrane region" description="Helical" evidence="2">
    <location>
        <begin position="248"/>
        <end position="272"/>
    </location>
</feature>
<feature type="transmembrane region" description="Helical" evidence="2">
    <location>
        <begin position="212"/>
        <end position="236"/>
    </location>
</feature>
<keyword evidence="2" id="KW-0812">Transmembrane</keyword>
<feature type="compositionally biased region" description="Basic residues" evidence="1">
    <location>
        <begin position="289"/>
        <end position="302"/>
    </location>
</feature>